<dbReference type="Proteomes" id="UP000595814">
    <property type="component" value="Chromosome"/>
</dbReference>
<sequence>MSNLDNIIQTILQDAEAESEKILNEAENNKNKYISEIEKQARERKEEIISKANEEAEQLVEKTTNNANLKARDSLLIAKQDVISKIIDIVKEKLKNIDDKSYTDILLKTIKSSNIGDDVEIMVQENRVDIVKSLGLKNKISDKYVESGFSILEGNSVLNNDFSSLVDYMKDDLESYIAEKLFSE</sequence>
<proteinExistence type="predicted"/>
<reference evidence="1 2" key="1">
    <citation type="journal article" date="2022" name="Int. J. Syst. Evol. Microbiol.">
        <title>Miniphocaeibacter halophilus sp. nov., an ammonium-tolerant acetate-producing bacterium isolated from a biogas system.</title>
        <authorList>
            <person name="Schnurer A."/>
            <person name="Singh A."/>
            <person name="Bi S."/>
            <person name="Qiao W."/>
            <person name="Westerholm M."/>
        </authorList>
    </citation>
    <scope>NUCLEOTIDE SEQUENCE [LARGE SCALE GENOMIC DNA]</scope>
    <source>
        <strain evidence="1 2">AMB_01</strain>
    </source>
</reference>
<evidence type="ECO:0000313" key="2">
    <source>
        <dbReference type="Proteomes" id="UP000595814"/>
    </source>
</evidence>
<name>A0AC61MQ22_9FIRM</name>
<organism evidence="1 2">
    <name type="scientific">Miniphocaeibacter halophilus</name>
    <dbReference type="NCBI Taxonomy" id="2931922"/>
    <lineage>
        <taxon>Bacteria</taxon>
        <taxon>Bacillati</taxon>
        <taxon>Bacillota</taxon>
        <taxon>Tissierellia</taxon>
        <taxon>Tissierellales</taxon>
        <taxon>Peptoniphilaceae</taxon>
        <taxon>Miniphocaeibacter</taxon>
    </lineage>
</organism>
<protein>
    <submittedName>
        <fullName evidence="1">V-type ATP synthase subunit E</fullName>
    </submittedName>
</protein>
<keyword evidence="2" id="KW-1185">Reference proteome</keyword>
<evidence type="ECO:0000313" key="1">
    <source>
        <dbReference type="EMBL" id="QQK07423.1"/>
    </source>
</evidence>
<accession>A0AC61MQ22</accession>
<dbReference type="EMBL" id="CP066744">
    <property type="protein sequence ID" value="QQK07423.1"/>
    <property type="molecule type" value="Genomic_DNA"/>
</dbReference>
<gene>
    <name evidence="1" type="ORF">JFY71_08900</name>
</gene>